<dbReference type="OrthoDB" id="9801622at2"/>
<keyword evidence="5 9" id="KW-0064">Aspartyl protease</keyword>
<dbReference type="InterPro" id="IPR001872">
    <property type="entry name" value="Peptidase_A8"/>
</dbReference>
<evidence type="ECO:0000313" key="12">
    <source>
        <dbReference type="Proteomes" id="UP000078572"/>
    </source>
</evidence>
<keyword evidence="11" id="KW-0614">Plasmid</keyword>
<keyword evidence="6 9" id="KW-0378">Hydrolase</keyword>
<dbReference type="AlphaFoldDB" id="A0A192A805"/>
<evidence type="ECO:0000256" key="10">
    <source>
        <dbReference type="RuleBase" id="RU004181"/>
    </source>
</evidence>
<dbReference type="GO" id="GO:0004190">
    <property type="term" value="F:aspartic-type endopeptidase activity"/>
    <property type="evidence" value="ECO:0007669"/>
    <property type="project" value="UniProtKB-UniRule"/>
</dbReference>
<sequence length="170" mass="18810">MVMLHSSRTDEWPRWLLLAGLIALFDQAVKLGVAVFIPLGTRLEIAPFFNLVHVRNPGAAFSFLAGAGGWQRYFLIALAFAASAWLIWMLRRKLPRLESVSYALILAGALGNAADRMGRGQVVDYLDFYWRAWHWPAFNLADVAISLGVICLLGATRTQSRCARSGAESS</sequence>
<gene>
    <name evidence="9" type="primary">lspA</name>
    <name evidence="11" type="ORF">A9Y76_27720</name>
</gene>
<comment type="similarity">
    <text evidence="1 9 10">Belongs to the peptidase A8 family.</text>
</comment>
<keyword evidence="8 9" id="KW-0472">Membrane</keyword>
<dbReference type="EC" id="3.4.23.36" evidence="9"/>
<comment type="subcellular location">
    <subcellularLocation>
        <location evidence="9">Cell membrane</location>
        <topology evidence="9">Multi-pass membrane protein</topology>
    </subcellularLocation>
</comment>
<proteinExistence type="inferred from homology"/>
<evidence type="ECO:0000256" key="4">
    <source>
        <dbReference type="ARBA" id="ARBA00022692"/>
    </source>
</evidence>
<dbReference type="PRINTS" id="PR00781">
    <property type="entry name" value="LIPOSIGPTASE"/>
</dbReference>
<dbReference type="HAMAP" id="MF_00161">
    <property type="entry name" value="LspA"/>
    <property type="match status" value="1"/>
</dbReference>
<evidence type="ECO:0000256" key="6">
    <source>
        <dbReference type="ARBA" id="ARBA00022801"/>
    </source>
</evidence>
<keyword evidence="12" id="KW-1185">Reference proteome</keyword>
<dbReference type="RefSeq" id="WP_064809139.1">
    <property type="nucleotide sequence ID" value="NZ_CP016024.1"/>
</dbReference>
<evidence type="ECO:0000256" key="5">
    <source>
        <dbReference type="ARBA" id="ARBA00022750"/>
    </source>
</evidence>
<dbReference type="NCBIfam" id="TIGR00077">
    <property type="entry name" value="lspA"/>
    <property type="match status" value="1"/>
</dbReference>
<comment type="function">
    <text evidence="9">This protein specifically catalyzes the removal of signal peptides from prolipoproteins.</text>
</comment>
<comment type="catalytic activity">
    <reaction evidence="9">
        <text>Release of signal peptides from bacterial membrane prolipoproteins. Hydrolyzes -Xaa-Yaa-Zaa-|-(S,diacylglyceryl)Cys-, in which Xaa is hydrophobic (preferably Leu), and Yaa (Ala or Ser) and Zaa (Gly or Ala) have small, neutral side chains.</text>
        <dbReference type="EC" id="3.4.23.36"/>
    </reaction>
</comment>
<feature type="transmembrane region" description="Helical" evidence="9">
    <location>
        <begin position="134"/>
        <end position="155"/>
    </location>
</feature>
<reference evidence="12" key="1">
    <citation type="submission" date="2016-06" db="EMBL/GenBank/DDBJ databases">
        <authorList>
            <person name="Xu Y."/>
            <person name="Nagy A."/>
            <person name="Yan X."/>
            <person name="Kim S.W."/>
            <person name="Haley B."/>
            <person name="Liu N.T."/>
            <person name="Nou X."/>
        </authorList>
    </citation>
    <scope>NUCLEOTIDE SEQUENCE [LARGE SCALE GENOMIC DNA]</scope>
    <source>
        <strain evidence="12">ATCC 49129</strain>
        <plasmid evidence="12">pri-1</plasmid>
    </source>
</reference>
<feature type="active site" evidence="9">
    <location>
        <position position="124"/>
    </location>
</feature>
<dbReference type="GO" id="GO:0005886">
    <property type="term" value="C:plasma membrane"/>
    <property type="evidence" value="ECO:0007669"/>
    <property type="project" value="UniProtKB-SubCell"/>
</dbReference>
<name>A0A192A805_9RALS</name>
<evidence type="ECO:0000256" key="8">
    <source>
        <dbReference type="ARBA" id="ARBA00023136"/>
    </source>
</evidence>
<dbReference type="UniPathway" id="UPA00665"/>
<dbReference type="Proteomes" id="UP000078572">
    <property type="component" value="Plasmid pRI-1"/>
</dbReference>
<evidence type="ECO:0000256" key="1">
    <source>
        <dbReference type="ARBA" id="ARBA00006139"/>
    </source>
</evidence>
<evidence type="ECO:0000256" key="7">
    <source>
        <dbReference type="ARBA" id="ARBA00022989"/>
    </source>
</evidence>
<dbReference type="PANTHER" id="PTHR33695">
    <property type="entry name" value="LIPOPROTEIN SIGNAL PEPTIDASE"/>
    <property type="match status" value="1"/>
</dbReference>
<organism evidence="11 12">
    <name type="scientific">Ralstonia insidiosa</name>
    <dbReference type="NCBI Taxonomy" id="190721"/>
    <lineage>
        <taxon>Bacteria</taxon>
        <taxon>Pseudomonadati</taxon>
        <taxon>Pseudomonadota</taxon>
        <taxon>Betaproteobacteria</taxon>
        <taxon>Burkholderiales</taxon>
        <taxon>Burkholderiaceae</taxon>
        <taxon>Ralstonia</taxon>
    </lineage>
</organism>
<comment type="pathway">
    <text evidence="9">Protein modification; lipoprotein biosynthesis (signal peptide cleavage).</text>
</comment>
<feature type="active site" evidence="9">
    <location>
        <position position="142"/>
    </location>
</feature>
<evidence type="ECO:0000256" key="9">
    <source>
        <dbReference type="HAMAP-Rule" id="MF_00161"/>
    </source>
</evidence>
<keyword evidence="3 9" id="KW-0645">Protease</keyword>
<evidence type="ECO:0000256" key="3">
    <source>
        <dbReference type="ARBA" id="ARBA00022670"/>
    </source>
</evidence>
<accession>A0A192A805</accession>
<evidence type="ECO:0000256" key="2">
    <source>
        <dbReference type="ARBA" id="ARBA00022475"/>
    </source>
</evidence>
<keyword evidence="4 9" id="KW-0812">Transmembrane</keyword>
<keyword evidence="2 9" id="KW-1003">Cell membrane</keyword>
<dbReference type="Pfam" id="PF01252">
    <property type="entry name" value="Peptidase_A8"/>
    <property type="match status" value="1"/>
</dbReference>
<keyword evidence="7 9" id="KW-1133">Transmembrane helix</keyword>
<dbReference type="GeneID" id="61529824"/>
<evidence type="ECO:0000313" key="11">
    <source>
        <dbReference type="EMBL" id="ANJ76391.1"/>
    </source>
</evidence>
<dbReference type="GO" id="GO:0006508">
    <property type="term" value="P:proteolysis"/>
    <property type="evidence" value="ECO:0007669"/>
    <property type="project" value="UniProtKB-KW"/>
</dbReference>
<feature type="transmembrane region" description="Helical" evidence="9">
    <location>
        <begin position="70"/>
        <end position="90"/>
    </location>
</feature>
<dbReference type="PANTHER" id="PTHR33695:SF1">
    <property type="entry name" value="LIPOPROTEIN SIGNAL PEPTIDASE"/>
    <property type="match status" value="1"/>
</dbReference>
<dbReference type="EMBL" id="CP016024">
    <property type="protein sequence ID" value="ANJ76391.1"/>
    <property type="molecule type" value="Genomic_DNA"/>
</dbReference>
<protein>
    <recommendedName>
        <fullName evidence="9">Lipoprotein signal peptidase</fullName>
        <ecNumber evidence="9">3.4.23.36</ecNumber>
    </recommendedName>
    <alternativeName>
        <fullName evidence="9">Prolipoprotein signal peptidase</fullName>
    </alternativeName>
    <alternativeName>
        <fullName evidence="9">Signal peptidase II</fullName>
        <shortName evidence="9">SPase II</shortName>
    </alternativeName>
</protein>
<comment type="caution">
    <text evidence="9">Lacks conserved residue(s) required for the propagation of feature annotation.</text>
</comment>
<geneLocation type="plasmid" evidence="12">
    <name>pri-1</name>
</geneLocation>